<dbReference type="EMBL" id="GU260704">
    <property type="protein sequence ID" value="ADC35904.1"/>
    <property type="molecule type" value="Genomic_DNA"/>
</dbReference>
<name>E3T6G0_9BACT</name>
<dbReference type="AlphaFoldDB" id="E3T6G0"/>
<sequence>MNPQFLAIAKDPAIIPGVYHYCDEWCDYCALTTRCLEYRCTTEFRRQQRRSPGDPTFLSTEEAIAFTREVAAAEGTRTDGLDALLARPRALSNPAASHPLARMAWEYAIGASELMMPAWIEILKNCEGLGSSAPGPGPDEIVMWYHLRIYMKIFRALAAPASGAGDASGTGEAVGCAKLALVSVQRSRSALRLLRSAGNGAAVDALIARLDALESGLDAHFPEARAFVRVGLDCAVA</sequence>
<reference evidence="1" key="2">
    <citation type="journal article" date="2010" name="Appl. Environ. Microbiol.">
        <title>Comparative analysis of acidobacterial genomic fragments from terrestrial and aquatic metagenomic libraries, with emphasis on acidobacteria subdivision 6.</title>
        <authorList>
            <person name="Kielak A.M."/>
            <person name="van Veen J.A."/>
            <person name="Kowalchuk G.A."/>
        </authorList>
    </citation>
    <scope>NUCLEOTIDE SEQUENCE</scope>
</reference>
<protein>
    <submittedName>
        <fullName evidence="1">Uncharacterized protein</fullName>
    </submittedName>
</protein>
<accession>E3T6G0</accession>
<organism evidence="1">
    <name type="scientific">uncultured bacterium 59</name>
    <dbReference type="NCBI Taxonomy" id="698390"/>
    <lineage>
        <taxon>Bacteria</taxon>
        <taxon>environmental samples</taxon>
    </lineage>
</organism>
<evidence type="ECO:0000313" key="1">
    <source>
        <dbReference type="EMBL" id="ADC35904.1"/>
    </source>
</evidence>
<proteinExistence type="predicted"/>
<reference evidence="1" key="1">
    <citation type="submission" date="2009-12" db="EMBL/GenBank/DDBJ databases">
        <authorList>
            <person name="Kielak A."/>
            <person name="van Veen J.A."/>
            <person name="Kowalchuk G.A."/>
        </authorList>
    </citation>
    <scope>NUCLEOTIDE SEQUENCE</scope>
</reference>